<dbReference type="EMBL" id="QXMN01000114">
    <property type="protein sequence ID" value="RIX72042.1"/>
    <property type="molecule type" value="Genomic_DNA"/>
</dbReference>
<name>A0A9X8CYZ9_9BURK</name>
<comment type="caution">
    <text evidence="2">The sequence shown here is derived from an EMBL/GenBank/DDBJ whole genome shotgun (WGS) entry which is preliminary data.</text>
</comment>
<comment type="similarity">
    <text evidence="1">Belongs to the UPF0065 (bug) family.</text>
</comment>
<dbReference type="PANTHER" id="PTHR42928">
    <property type="entry name" value="TRICARBOXYLATE-BINDING PROTEIN"/>
    <property type="match status" value="1"/>
</dbReference>
<dbReference type="RefSeq" id="WP_286186500.1">
    <property type="nucleotide sequence ID" value="NZ_QXMN01000114.1"/>
</dbReference>
<reference evidence="2 3" key="1">
    <citation type="submission" date="2018-09" db="EMBL/GenBank/DDBJ databases">
        <title>Acidovorax cavernicola nov. sp. isolated from Gruta de las Maravillas (Aracena, Spain).</title>
        <authorList>
            <person name="Jurado V."/>
            <person name="Gutierrez-Patricio S."/>
            <person name="Gonzalez-Pimentel J.L."/>
            <person name="Miller A.Z."/>
            <person name="Laiz L."/>
            <person name="Saiz-Jimenez C."/>
        </authorList>
    </citation>
    <scope>NUCLEOTIDE SEQUENCE [LARGE SCALE GENOMIC DNA]</scope>
    <source>
        <strain evidence="2 3">1011MAR4D40.2</strain>
    </source>
</reference>
<dbReference type="InterPro" id="IPR005064">
    <property type="entry name" value="BUG"/>
</dbReference>
<organism evidence="2 3">
    <name type="scientific">Acidovorax cavernicola</name>
    <dbReference type="NCBI Taxonomy" id="1675792"/>
    <lineage>
        <taxon>Bacteria</taxon>
        <taxon>Pseudomonadati</taxon>
        <taxon>Pseudomonadota</taxon>
        <taxon>Betaproteobacteria</taxon>
        <taxon>Burkholderiales</taxon>
        <taxon>Comamonadaceae</taxon>
        <taxon>Acidovorax</taxon>
    </lineage>
</organism>
<dbReference type="Gene3D" id="3.40.190.150">
    <property type="entry name" value="Bordetella uptake gene, domain 1"/>
    <property type="match status" value="1"/>
</dbReference>
<evidence type="ECO:0000313" key="2">
    <source>
        <dbReference type="EMBL" id="RIX72042.1"/>
    </source>
</evidence>
<feature type="non-terminal residue" evidence="2">
    <location>
        <position position="1"/>
    </location>
</feature>
<dbReference type="InterPro" id="IPR042100">
    <property type="entry name" value="Bug_dom1"/>
</dbReference>
<dbReference type="Gene3D" id="3.40.190.10">
    <property type="entry name" value="Periplasmic binding protein-like II"/>
    <property type="match status" value="1"/>
</dbReference>
<accession>A0A9X8CYZ9</accession>
<dbReference type="Pfam" id="PF03401">
    <property type="entry name" value="TctC"/>
    <property type="match status" value="1"/>
</dbReference>
<gene>
    <name evidence="2" type="ORF">D3H34_31280</name>
</gene>
<dbReference type="PANTHER" id="PTHR42928:SF5">
    <property type="entry name" value="BLR1237 PROTEIN"/>
    <property type="match status" value="1"/>
</dbReference>
<sequence length="121" mass="13100">FVPATSALPFVQGGKLRALAVTGNKRLPSLPDVPTMAEAGVPGFEAYAWQGFVGPAKLPAPVVQRLNKDLNAALAQPALRAKFEEIGIQPMAMTPREFGDFVRSEQKLWSEVIRSAKIQLD</sequence>
<evidence type="ECO:0000313" key="3">
    <source>
        <dbReference type="Proteomes" id="UP000265619"/>
    </source>
</evidence>
<evidence type="ECO:0000256" key="1">
    <source>
        <dbReference type="ARBA" id="ARBA00006987"/>
    </source>
</evidence>
<proteinExistence type="inferred from homology"/>
<dbReference type="Proteomes" id="UP000265619">
    <property type="component" value="Unassembled WGS sequence"/>
</dbReference>
<dbReference type="AlphaFoldDB" id="A0A9X8CYZ9"/>
<keyword evidence="3" id="KW-1185">Reference proteome</keyword>
<protein>
    <submittedName>
        <fullName evidence="2">Tripartite tricarboxylate transporter substrate binding protein</fullName>
    </submittedName>
</protein>